<feature type="compositionally biased region" description="Basic and acidic residues" evidence="1">
    <location>
        <begin position="170"/>
        <end position="188"/>
    </location>
</feature>
<feature type="region of interest" description="Disordered" evidence="1">
    <location>
        <begin position="168"/>
        <end position="193"/>
    </location>
</feature>
<accession>A0A6C0CX82</accession>
<feature type="compositionally biased region" description="Basic residues" evidence="1">
    <location>
        <begin position="387"/>
        <end position="396"/>
    </location>
</feature>
<reference evidence="2" key="1">
    <citation type="journal article" date="2020" name="Nature">
        <title>Giant virus diversity and host interactions through global metagenomics.</title>
        <authorList>
            <person name="Schulz F."/>
            <person name="Roux S."/>
            <person name="Paez-Espino D."/>
            <person name="Jungbluth S."/>
            <person name="Walsh D.A."/>
            <person name="Denef V.J."/>
            <person name="McMahon K.D."/>
            <person name="Konstantinidis K.T."/>
            <person name="Eloe-Fadrosh E.A."/>
            <person name="Kyrpides N.C."/>
            <person name="Woyke T."/>
        </authorList>
    </citation>
    <scope>NUCLEOTIDE SEQUENCE</scope>
    <source>
        <strain evidence="2">GVMAG-M-3300022752-66</strain>
    </source>
</reference>
<feature type="compositionally biased region" description="Basic and acidic residues" evidence="1">
    <location>
        <begin position="361"/>
        <end position="386"/>
    </location>
</feature>
<feature type="region of interest" description="Disordered" evidence="1">
    <location>
        <begin position="331"/>
        <end position="396"/>
    </location>
</feature>
<organism evidence="2">
    <name type="scientific">viral metagenome</name>
    <dbReference type="NCBI Taxonomy" id="1070528"/>
    <lineage>
        <taxon>unclassified sequences</taxon>
        <taxon>metagenomes</taxon>
        <taxon>organismal metagenomes</taxon>
    </lineage>
</organism>
<name>A0A6C0CX82_9ZZZZ</name>
<sequence length="396" mass="45019">MSEKTVITEIPEEFKKVIGDFISDISNTFPEYLPIINRWWKTKEDILTEEEIVADRKQKIDAIFTHCIHVFPERFFDILYQNVEIFKEDSAVNTEFLPGISFKYLWNCDISDKTKETIWKYLQLILLSIIGCVKDQSAFGDTAKLFESINEDEFKDKLQETLEKMQNLFEKSDTTEGDDKTSSSEKGTEGMNMPSADEIHSHINGMLGGKLGDLAREIAEETAGNLNIDMDNVTDVKGVFQNLFKNPGKLMSLVKNVGDKLDTKIKSGEINQSELMAEASEIMNKMKDMPGMGDIQSMLGKMGMGGMGGMGKNVRVDTNAMKMQMDKYSKMEQMKERIRRKAEKNQQQKATVQPETAPTKKYTEQELKDFLDSVEKGEKTPKDTKPKVGKKKKGNK</sequence>
<dbReference type="AlphaFoldDB" id="A0A6C0CX82"/>
<evidence type="ECO:0000256" key="1">
    <source>
        <dbReference type="SAM" id="MobiDB-lite"/>
    </source>
</evidence>
<evidence type="ECO:0000313" key="2">
    <source>
        <dbReference type="EMBL" id="QHT08374.1"/>
    </source>
</evidence>
<feature type="compositionally biased region" description="Polar residues" evidence="1">
    <location>
        <begin position="345"/>
        <end position="356"/>
    </location>
</feature>
<protein>
    <submittedName>
        <fullName evidence="2">Uncharacterized protein</fullName>
    </submittedName>
</protein>
<proteinExistence type="predicted"/>
<dbReference type="EMBL" id="MN739494">
    <property type="protein sequence ID" value="QHT08374.1"/>
    <property type="molecule type" value="Genomic_DNA"/>
</dbReference>